<evidence type="ECO:0000256" key="4">
    <source>
        <dbReference type="ARBA" id="ARBA00022741"/>
    </source>
</evidence>
<dbReference type="EC" id="2.8.1.13" evidence="9"/>
<keyword evidence="3 9" id="KW-0819">tRNA processing</keyword>
<dbReference type="InterPro" id="IPR004506">
    <property type="entry name" value="MnmA-like"/>
</dbReference>
<feature type="site" description="Interaction with tRNA" evidence="9">
    <location>
        <position position="358"/>
    </location>
</feature>
<keyword evidence="1 9" id="KW-0820">tRNA-binding</keyword>
<evidence type="ECO:0000256" key="1">
    <source>
        <dbReference type="ARBA" id="ARBA00022555"/>
    </source>
</evidence>
<feature type="active site" description="Cysteine persulfide intermediate" evidence="9">
    <location>
        <position position="216"/>
    </location>
</feature>
<feature type="active site" description="Nucleophile" evidence="9">
    <location>
        <position position="112"/>
    </location>
</feature>
<feature type="region of interest" description="Interaction with tRNA" evidence="9">
    <location>
        <begin position="324"/>
        <end position="325"/>
    </location>
</feature>
<evidence type="ECO:0000256" key="5">
    <source>
        <dbReference type="ARBA" id="ARBA00022840"/>
    </source>
</evidence>
<comment type="catalytic activity">
    <reaction evidence="8 9">
        <text>S-sulfanyl-L-cysteinyl-[protein] + uridine(34) in tRNA + AH2 + ATP = 2-thiouridine(34) in tRNA + L-cysteinyl-[protein] + A + AMP + diphosphate + H(+)</text>
        <dbReference type="Rhea" id="RHEA:47032"/>
        <dbReference type="Rhea" id="RHEA-COMP:10131"/>
        <dbReference type="Rhea" id="RHEA-COMP:11726"/>
        <dbReference type="Rhea" id="RHEA-COMP:11727"/>
        <dbReference type="Rhea" id="RHEA-COMP:11728"/>
        <dbReference type="ChEBI" id="CHEBI:13193"/>
        <dbReference type="ChEBI" id="CHEBI:15378"/>
        <dbReference type="ChEBI" id="CHEBI:17499"/>
        <dbReference type="ChEBI" id="CHEBI:29950"/>
        <dbReference type="ChEBI" id="CHEBI:30616"/>
        <dbReference type="ChEBI" id="CHEBI:33019"/>
        <dbReference type="ChEBI" id="CHEBI:61963"/>
        <dbReference type="ChEBI" id="CHEBI:65315"/>
        <dbReference type="ChEBI" id="CHEBI:87170"/>
        <dbReference type="ChEBI" id="CHEBI:456215"/>
        <dbReference type="EC" id="2.8.1.13"/>
    </reaction>
</comment>
<keyword evidence="5 9" id="KW-0067">ATP-binding</keyword>
<dbReference type="PANTHER" id="PTHR11933">
    <property type="entry name" value="TRNA 5-METHYLAMINOMETHYL-2-THIOURIDYLATE -METHYLTRANSFERASE"/>
    <property type="match status" value="1"/>
</dbReference>
<keyword evidence="4 9" id="KW-0547">Nucleotide-binding</keyword>
<name>A0A1G2B809_9BACT</name>
<dbReference type="EMBL" id="MHKD01000004">
    <property type="protein sequence ID" value="OGY85135.1"/>
    <property type="molecule type" value="Genomic_DNA"/>
</dbReference>
<dbReference type="Gene3D" id="2.30.30.280">
    <property type="entry name" value="Adenine nucleotide alpha hydrolases-like domains"/>
    <property type="match status" value="1"/>
</dbReference>
<gene>
    <name evidence="9" type="primary">mnmA</name>
    <name evidence="12" type="ORF">A3F54_04385</name>
</gene>
<dbReference type="NCBIfam" id="NF001138">
    <property type="entry name" value="PRK00143.1"/>
    <property type="match status" value="1"/>
</dbReference>
<comment type="similarity">
    <text evidence="9">Belongs to the MnmA/TRMU family.</text>
</comment>
<evidence type="ECO:0000259" key="11">
    <source>
        <dbReference type="Pfam" id="PF20259"/>
    </source>
</evidence>
<dbReference type="CDD" id="cd01998">
    <property type="entry name" value="MnmA_TRMU-like"/>
    <property type="match status" value="1"/>
</dbReference>
<organism evidence="12 13">
    <name type="scientific">Candidatus Kerfeldbacteria bacterium RIFCSPHIGHO2_12_FULL_48_17</name>
    <dbReference type="NCBI Taxonomy" id="1798542"/>
    <lineage>
        <taxon>Bacteria</taxon>
        <taxon>Candidatus Kerfeldiibacteriota</taxon>
    </lineage>
</organism>
<dbReference type="Gene3D" id="2.40.30.10">
    <property type="entry name" value="Translation factors"/>
    <property type="match status" value="1"/>
</dbReference>
<dbReference type="GO" id="GO:0002143">
    <property type="term" value="P:tRNA wobble position uridine thiolation"/>
    <property type="evidence" value="ECO:0007669"/>
    <property type="project" value="TreeGrafter"/>
</dbReference>
<evidence type="ECO:0000256" key="6">
    <source>
        <dbReference type="ARBA" id="ARBA00022884"/>
    </source>
</evidence>
<comment type="subcellular location">
    <subcellularLocation>
        <location evidence="9">Cytoplasm</location>
    </subcellularLocation>
</comment>
<evidence type="ECO:0000313" key="12">
    <source>
        <dbReference type="EMBL" id="OGY85135.1"/>
    </source>
</evidence>
<evidence type="ECO:0000256" key="8">
    <source>
        <dbReference type="ARBA" id="ARBA00051542"/>
    </source>
</evidence>
<dbReference type="GO" id="GO:0005737">
    <property type="term" value="C:cytoplasm"/>
    <property type="evidence" value="ECO:0007669"/>
    <property type="project" value="UniProtKB-SubCell"/>
</dbReference>
<dbReference type="InterPro" id="IPR014729">
    <property type="entry name" value="Rossmann-like_a/b/a_fold"/>
</dbReference>
<feature type="domain" description="tRNA-specific 2-thiouridylase MnmA-like central" evidence="11">
    <location>
        <begin position="224"/>
        <end position="288"/>
    </location>
</feature>
<feature type="binding site" evidence="9">
    <location>
        <begin position="11"/>
        <end position="18"/>
    </location>
    <ligand>
        <name>ATP</name>
        <dbReference type="ChEBI" id="CHEBI:30616"/>
    </ligand>
</feature>
<dbReference type="Proteomes" id="UP000176952">
    <property type="component" value="Unassembled WGS sequence"/>
</dbReference>
<evidence type="ECO:0000256" key="7">
    <source>
        <dbReference type="ARBA" id="ARBA00023157"/>
    </source>
</evidence>
<feature type="domain" description="tRNA-specific 2-thiouridylase MnmA-like C-terminal" evidence="10">
    <location>
        <begin position="298"/>
        <end position="374"/>
    </location>
</feature>
<comment type="function">
    <text evidence="9">Catalyzes the 2-thiolation of uridine at the wobble position (U34) of tRNA, leading to the formation of s(2)U34.</text>
</comment>
<evidence type="ECO:0000256" key="9">
    <source>
        <dbReference type="HAMAP-Rule" id="MF_00144"/>
    </source>
</evidence>
<reference evidence="12 13" key="1">
    <citation type="journal article" date="2016" name="Nat. Commun.">
        <title>Thousands of microbial genomes shed light on interconnected biogeochemical processes in an aquifer system.</title>
        <authorList>
            <person name="Anantharaman K."/>
            <person name="Brown C.T."/>
            <person name="Hug L.A."/>
            <person name="Sharon I."/>
            <person name="Castelle C.J."/>
            <person name="Probst A.J."/>
            <person name="Thomas B.C."/>
            <person name="Singh A."/>
            <person name="Wilkins M.J."/>
            <person name="Karaoz U."/>
            <person name="Brodie E.L."/>
            <person name="Williams K.H."/>
            <person name="Hubbard S.S."/>
            <person name="Banfield J.F."/>
        </authorList>
    </citation>
    <scope>NUCLEOTIDE SEQUENCE [LARGE SCALE GENOMIC DNA]</scope>
</reference>
<dbReference type="NCBIfam" id="TIGR00420">
    <property type="entry name" value="trmU"/>
    <property type="match status" value="1"/>
</dbReference>
<dbReference type="SUPFAM" id="SSF52402">
    <property type="entry name" value="Adenine nucleotide alpha hydrolases-like"/>
    <property type="match status" value="1"/>
</dbReference>
<keyword evidence="2 9" id="KW-0808">Transferase</keyword>
<dbReference type="STRING" id="1798542.A3F54_04385"/>
<dbReference type="PANTHER" id="PTHR11933:SF5">
    <property type="entry name" value="MITOCHONDRIAL TRNA-SPECIFIC 2-THIOURIDYLASE 1"/>
    <property type="match status" value="1"/>
</dbReference>
<accession>A0A1G2B809</accession>
<keyword evidence="7" id="KW-1015">Disulfide bond</keyword>
<feature type="binding site" evidence="9">
    <location>
        <position position="136"/>
    </location>
    <ligand>
        <name>ATP</name>
        <dbReference type="ChEBI" id="CHEBI:30616"/>
    </ligand>
</feature>
<dbReference type="FunFam" id="3.40.50.620:FF:000115">
    <property type="entry name" value="tRNA-specific 2-thiouridylase MnmA"/>
    <property type="match status" value="1"/>
</dbReference>
<protein>
    <recommendedName>
        <fullName evidence="9">tRNA-specific 2-thiouridylase MnmA</fullName>
        <ecNumber evidence="9">2.8.1.13</ecNumber>
    </recommendedName>
</protein>
<dbReference type="InterPro" id="IPR023382">
    <property type="entry name" value="MnmA-like_central_sf"/>
</dbReference>
<dbReference type="GO" id="GO:0103016">
    <property type="term" value="F:tRNA-uridine 2-sulfurtransferase activity"/>
    <property type="evidence" value="ECO:0007669"/>
    <property type="project" value="UniProtKB-EC"/>
</dbReference>
<dbReference type="FunFam" id="2.30.30.280:FF:000001">
    <property type="entry name" value="tRNA-specific 2-thiouridylase MnmA"/>
    <property type="match status" value="1"/>
</dbReference>
<dbReference type="Pfam" id="PF20259">
    <property type="entry name" value="tRNA_Me_trans_M"/>
    <property type="match status" value="1"/>
</dbReference>
<evidence type="ECO:0000256" key="3">
    <source>
        <dbReference type="ARBA" id="ARBA00022694"/>
    </source>
</evidence>
<dbReference type="GO" id="GO:0005524">
    <property type="term" value="F:ATP binding"/>
    <property type="evidence" value="ECO:0007669"/>
    <property type="project" value="UniProtKB-KW"/>
</dbReference>
<feature type="region of interest" description="Interaction with tRNA" evidence="9">
    <location>
        <begin position="166"/>
        <end position="168"/>
    </location>
</feature>
<comment type="caution">
    <text evidence="12">The sequence shown here is derived from an EMBL/GenBank/DDBJ whole genome shotgun (WGS) entry which is preliminary data.</text>
</comment>
<sequence length="379" mass="41587">MPQKRQKVIVGMSGGVDSSVTALLLKQRSFDVIGVFMKNWSGESLGLSGEAARKWEQQCPWQKDAEDVRRVCTQLGIPHYTFNFEREYKEGVLDYFFREFQSGRTPNPDVMCNKEVKFKVFLEKARALGADFVATGHYARRVEISDDTAAAGGKRYEVHIPADTNKDQTYFLYTLTQAQLAHVLFPLADFTKTEVRALAAKHGLPTAAKPDSQGICFVGEVDIKEFLQTKIPRTPGPITTVEGETVGEHQGLAFYTIGQREGLGVGGTEVPLYVVGKDAGKNVLIVAKGSHHKALYSSALEASQVHWIGGAQPSLPLKCQARIRYRQELQSATVKLHVTSGGIIAEFEKPQRAVTPGQSIVLYDGTQMLGGAVIETAVV</sequence>
<feature type="site" description="Interaction with tRNA" evidence="9">
    <location>
        <position position="137"/>
    </location>
</feature>
<dbReference type="Gene3D" id="3.40.50.620">
    <property type="entry name" value="HUPs"/>
    <property type="match status" value="1"/>
</dbReference>
<dbReference type="GO" id="GO:0000049">
    <property type="term" value="F:tRNA binding"/>
    <property type="evidence" value="ECO:0007669"/>
    <property type="project" value="UniProtKB-KW"/>
</dbReference>
<keyword evidence="6 9" id="KW-0694">RNA-binding</keyword>
<feature type="binding site" evidence="9">
    <location>
        <position position="37"/>
    </location>
    <ligand>
        <name>ATP</name>
        <dbReference type="ChEBI" id="CHEBI:30616"/>
    </ligand>
</feature>
<dbReference type="HAMAP" id="MF_00144">
    <property type="entry name" value="tRNA_thiouridyl_MnmA"/>
    <property type="match status" value="1"/>
</dbReference>
<evidence type="ECO:0000313" key="13">
    <source>
        <dbReference type="Proteomes" id="UP000176952"/>
    </source>
</evidence>
<dbReference type="Pfam" id="PF20258">
    <property type="entry name" value="tRNA_Me_trans_C"/>
    <property type="match status" value="1"/>
</dbReference>
<proteinExistence type="inferred from homology"/>
<evidence type="ECO:0000259" key="10">
    <source>
        <dbReference type="Pfam" id="PF20258"/>
    </source>
</evidence>
<feature type="region of interest" description="Interaction with target base in tRNA" evidence="9">
    <location>
        <begin position="107"/>
        <end position="109"/>
    </location>
</feature>
<comment type="caution">
    <text evidence="9">Lacks conserved residue(s) required for the propagation of feature annotation.</text>
</comment>
<dbReference type="InterPro" id="IPR046884">
    <property type="entry name" value="MnmA-like_central"/>
</dbReference>
<keyword evidence="9" id="KW-0963">Cytoplasm</keyword>
<dbReference type="Pfam" id="PF03054">
    <property type="entry name" value="tRNA_Me_trans"/>
    <property type="match status" value="1"/>
</dbReference>
<dbReference type="InterPro" id="IPR046885">
    <property type="entry name" value="MnmA-like_C"/>
</dbReference>
<evidence type="ECO:0000256" key="2">
    <source>
        <dbReference type="ARBA" id="ARBA00022679"/>
    </source>
</evidence>
<dbReference type="AlphaFoldDB" id="A0A1G2B809"/>